<dbReference type="PANTHER" id="PTHR35791:SF1">
    <property type="entry name" value="UPF0754 MEMBRANE PROTEIN YHEB"/>
    <property type="match status" value="1"/>
</dbReference>
<name>A0ABN9X5Z5_9DINO</name>
<evidence type="ECO:0000256" key="1">
    <source>
        <dbReference type="SAM" id="MobiDB-lite"/>
    </source>
</evidence>
<evidence type="ECO:0008006" key="5">
    <source>
        <dbReference type="Google" id="ProtNLM"/>
    </source>
</evidence>
<keyword evidence="4" id="KW-1185">Reference proteome</keyword>
<gene>
    <name evidence="3" type="ORF">PCOR1329_LOCUS73281</name>
</gene>
<comment type="caution">
    <text evidence="3">The sequence shown here is derived from an EMBL/GenBank/DDBJ whole genome shotgun (WGS) entry which is preliminary data.</text>
</comment>
<reference evidence="3" key="1">
    <citation type="submission" date="2023-10" db="EMBL/GenBank/DDBJ databases">
        <authorList>
            <person name="Chen Y."/>
            <person name="Shah S."/>
            <person name="Dougan E. K."/>
            <person name="Thang M."/>
            <person name="Chan C."/>
        </authorList>
    </citation>
    <scope>NUCLEOTIDE SEQUENCE [LARGE SCALE GENOMIC DNA]</scope>
</reference>
<dbReference type="Proteomes" id="UP001189429">
    <property type="component" value="Unassembled WGS sequence"/>
</dbReference>
<proteinExistence type="predicted"/>
<keyword evidence="2" id="KW-1133">Transmembrane helix</keyword>
<keyword evidence="2" id="KW-0472">Membrane</keyword>
<sequence length="583" mass="64838">MRTGAGARELQAPLASHRASVVPEGLALGQTSPAEPPAAAPDPEDSEPSACQAFLKEKCFWLFYVLCCIGCGISLVVAKTQCPHHFNRLLKLESIPIVSVLFTWGHIWLAVQMMFYPVKFWGCWNYKNSGYGLGWQGVVPRKAGKMAETTCELMLGRIITMEEVVDRIYMDDFFATFESVLIECQRKVNDRLGAQFFPSLWTRIPQSVKDELLDKVMECSKDSFHPIMSDVRRNIKSILDIKDMAVTRYTNEPRLLIGLFQKVGSKEFAFIQRTGAQMGLFLGLGQMALYFVTEKVRWMPWVLLPVSGLVIGNFTNWLAIKMIFKPTYPHLLCGGRLNIQGLFLKRQKVVCKVLARMLVDMCLNSDEMVKYLVSSPGYEGALEIFHKHAAKACDEVVGTARFVAPIVVGSDRYEALRQCTAGGPAGGAAEVQVRLQRVHGRGVSDRGDDRLQAGTAATRSIRGHAPPGLPGGRVDAGSARRRAGRRRRPLPGRRARLLRRVARPPSLRERAARQRAAPGKVCRSTPRWRGVGARRSRLAWGTPLEPTRRVCSTLVRPWFGSWLGSRPPLARPTSAGVLRGVDA</sequence>
<evidence type="ECO:0000313" key="3">
    <source>
        <dbReference type="EMBL" id="CAK0894182.1"/>
    </source>
</evidence>
<dbReference type="EMBL" id="CAUYUJ010019856">
    <property type="protein sequence ID" value="CAK0894182.1"/>
    <property type="molecule type" value="Genomic_DNA"/>
</dbReference>
<feature type="transmembrane region" description="Helical" evidence="2">
    <location>
        <begin position="59"/>
        <end position="77"/>
    </location>
</feature>
<evidence type="ECO:0000313" key="4">
    <source>
        <dbReference type="Proteomes" id="UP001189429"/>
    </source>
</evidence>
<evidence type="ECO:0000256" key="2">
    <source>
        <dbReference type="SAM" id="Phobius"/>
    </source>
</evidence>
<protein>
    <recommendedName>
        <fullName evidence="5">Glycerophosphocholine acyltransferase 1</fullName>
    </recommendedName>
</protein>
<feature type="compositionally biased region" description="Basic residues" evidence="1">
    <location>
        <begin position="479"/>
        <end position="494"/>
    </location>
</feature>
<organism evidence="3 4">
    <name type="scientific">Prorocentrum cordatum</name>
    <dbReference type="NCBI Taxonomy" id="2364126"/>
    <lineage>
        <taxon>Eukaryota</taxon>
        <taxon>Sar</taxon>
        <taxon>Alveolata</taxon>
        <taxon>Dinophyceae</taxon>
        <taxon>Prorocentrales</taxon>
        <taxon>Prorocentraceae</taxon>
        <taxon>Prorocentrum</taxon>
    </lineage>
</organism>
<feature type="region of interest" description="Disordered" evidence="1">
    <location>
        <begin position="457"/>
        <end position="494"/>
    </location>
</feature>
<feature type="transmembrane region" description="Helical" evidence="2">
    <location>
        <begin position="298"/>
        <end position="320"/>
    </location>
</feature>
<dbReference type="PANTHER" id="PTHR35791">
    <property type="entry name" value="UPF0754 MEMBRANE PROTEIN YHEB"/>
    <property type="match status" value="1"/>
</dbReference>
<feature type="transmembrane region" description="Helical" evidence="2">
    <location>
        <begin position="97"/>
        <end position="118"/>
    </location>
</feature>
<keyword evidence="2" id="KW-0812">Transmembrane</keyword>
<accession>A0ABN9X5Z5</accession>